<evidence type="ECO:0000313" key="11">
    <source>
        <dbReference type="EMBL" id="GLQ08064.1"/>
    </source>
</evidence>
<feature type="domain" description="Csd3-like second N-terminal" evidence="10">
    <location>
        <begin position="169"/>
        <end position="287"/>
    </location>
</feature>
<protein>
    <recommendedName>
        <fullName evidence="13">Peptidase M23</fullName>
    </recommendedName>
</protein>
<dbReference type="EMBL" id="BSNF01000010">
    <property type="protein sequence ID" value="GLQ08064.1"/>
    <property type="molecule type" value="Genomic_DNA"/>
</dbReference>
<dbReference type="InterPro" id="IPR050570">
    <property type="entry name" value="Cell_wall_metabolism_enzyme"/>
</dbReference>
<evidence type="ECO:0000256" key="1">
    <source>
        <dbReference type="ARBA" id="ARBA00001947"/>
    </source>
</evidence>
<comment type="caution">
    <text evidence="11">The sequence shown here is derived from an EMBL/GenBank/DDBJ whole genome shotgun (WGS) entry which is preliminary data.</text>
</comment>
<evidence type="ECO:0000259" key="10">
    <source>
        <dbReference type="Pfam" id="PF19425"/>
    </source>
</evidence>
<evidence type="ECO:0000256" key="2">
    <source>
        <dbReference type="ARBA" id="ARBA00004196"/>
    </source>
</evidence>
<dbReference type="CDD" id="cd12797">
    <property type="entry name" value="M23_peptidase"/>
    <property type="match status" value="1"/>
</dbReference>
<feature type="region of interest" description="Disordered" evidence="8">
    <location>
        <begin position="1"/>
        <end position="23"/>
    </location>
</feature>
<evidence type="ECO:0000259" key="9">
    <source>
        <dbReference type="Pfam" id="PF01551"/>
    </source>
</evidence>
<sequence length="439" mass="47659">MDDGSAHSSPANTDYVNTADTNGTVANGSTDMVLAMADPKATLDQNNTPFTNTTPAEPIELEKTVSVDKGDTLIKVLTKAGASQQESHEAITALSEVFDPRRLKVGQDITLSFKNENGIDTASEGTIGQLVSVSLSQDVDLQVGAYRTPDDSFEAKETKIDLEKIMTRAGGSIENSLFLSARNAGVPTKTILDLIRIFSYDVDFQREIQAGDSFEVYFERFVDDAGRPLKEGEIQWASMTLSGEKIALYQFKTSDDGFTDYYNEKGHSVRKTLMRTPIDGARLTSRFGKRKHPILGYTKMHKGADFGAPPGTPIMAAGNGVIEMAGRNGGYGNYVRIRHTSEYKTAYAHMKGFAKGIRNGSRVKQGQIIGYVGSTGRSTGPHLHYEVHKNGRQINPLSVKLPAGRKLGGKMLAAFRDHIGTVDQAVASLPLETRIAGLD</sequence>
<feature type="domain" description="M23ase beta-sheet core" evidence="9">
    <location>
        <begin position="299"/>
        <end position="396"/>
    </location>
</feature>
<comment type="subcellular location">
    <subcellularLocation>
        <location evidence="2">Cell envelope</location>
    </subcellularLocation>
</comment>
<comment type="cofactor">
    <cofactor evidence="1">
        <name>Zn(2+)</name>
        <dbReference type="ChEBI" id="CHEBI:29105"/>
    </cofactor>
</comment>
<keyword evidence="6" id="KW-0862">Zinc</keyword>
<organism evidence="11 12">
    <name type="scientific">Sneathiella chinensis</name>
    <dbReference type="NCBI Taxonomy" id="349750"/>
    <lineage>
        <taxon>Bacteria</taxon>
        <taxon>Pseudomonadati</taxon>
        <taxon>Pseudomonadota</taxon>
        <taxon>Alphaproteobacteria</taxon>
        <taxon>Sneathiellales</taxon>
        <taxon>Sneathiellaceae</taxon>
        <taxon>Sneathiella</taxon>
    </lineage>
</organism>
<dbReference type="SUPFAM" id="SSF51261">
    <property type="entry name" value="Duplicated hybrid motif"/>
    <property type="match status" value="1"/>
</dbReference>
<dbReference type="Proteomes" id="UP001161409">
    <property type="component" value="Unassembled WGS sequence"/>
</dbReference>
<keyword evidence="3" id="KW-0645">Protease</keyword>
<evidence type="ECO:0000256" key="4">
    <source>
        <dbReference type="ARBA" id="ARBA00022723"/>
    </source>
</evidence>
<dbReference type="Pfam" id="PF19425">
    <property type="entry name" value="Csd3_N2"/>
    <property type="match status" value="1"/>
</dbReference>
<evidence type="ECO:0000256" key="6">
    <source>
        <dbReference type="ARBA" id="ARBA00022833"/>
    </source>
</evidence>
<dbReference type="Gene3D" id="3.10.450.350">
    <property type="match status" value="2"/>
</dbReference>
<reference evidence="11" key="2">
    <citation type="submission" date="2023-01" db="EMBL/GenBank/DDBJ databases">
        <title>Draft genome sequence of Sneathiella chinensis strain NBRC 103408.</title>
        <authorList>
            <person name="Sun Q."/>
            <person name="Mori K."/>
        </authorList>
    </citation>
    <scope>NUCLEOTIDE SEQUENCE</scope>
    <source>
        <strain evidence="11">NBRC 103408</strain>
    </source>
</reference>
<name>A0ABQ5U9Z2_9PROT</name>
<dbReference type="Pfam" id="PF01551">
    <property type="entry name" value="Peptidase_M23"/>
    <property type="match status" value="1"/>
</dbReference>
<reference evidence="11" key="1">
    <citation type="journal article" date="2014" name="Int. J. Syst. Evol. Microbiol.">
        <title>Complete genome of a new Firmicutes species belonging to the dominant human colonic microbiota ('Ruminococcus bicirculans') reveals two chromosomes and a selective capacity to utilize plant glucans.</title>
        <authorList>
            <consortium name="NISC Comparative Sequencing Program"/>
            <person name="Wegmann U."/>
            <person name="Louis P."/>
            <person name="Goesmann A."/>
            <person name="Henrissat B."/>
            <person name="Duncan S.H."/>
            <person name="Flint H.J."/>
        </authorList>
    </citation>
    <scope>NUCLEOTIDE SEQUENCE</scope>
    <source>
        <strain evidence="11">NBRC 103408</strain>
    </source>
</reference>
<dbReference type="PANTHER" id="PTHR21666:SF288">
    <property type="entry name" value="CELL DIVISION PROTEIN YTFB"/>
    <property type="match status" value="1"/>
</dbReference>
<dbReference type="RefSeq" id="WP_169560131.1">
    <property type="nucleotide sequence ID" value="NZ_BSNF01000010.1"/>
</dbReference>
<dbReference type="Gene3D" id="2.70.70.10">
    <property type="entry name" value="Glucose Permease (Domain IIA)"/>
    <property type="match status" value="1"/>
</dbReference>
<keyword evidence="5" id="KW-0378">Hydrolase</keyword>
<gene>
    <name evidence="11" type="ORF">GCM10007924_32860</name>
</gene>
<evidence type="ECO:0000256" key="8">
    <source>
        <dbReference type="SAM" id="MobiDB-lite"/>
    </source>
</evidence>
<proteinExistence type="predicted"/>
<accession>A0ABQ5U9Z2</accession>
<keyword evidence="7" id="KW-0482">Metalloprotease</keyword>
<keyword evidence="4" id="KW-0479">Metal-binding</keyword>
<evidence type="ECO:0000256" key="3">
    <source>
        <dbReference type="ARBA" id="ARBA00022670"/>
    </source>
</evidence>
<evidence type="ECO:0000256" key="7">
    <source>
        <dbReference type="ARBA" id="ARBA00023049"/>
    </source>
</evidence>
<evidence type="ECO:0008006" key="13">
    <source>
        <dbReference type="Google" id="ProtNLM"/>
    </source>
</evidence>
<keyword evidence="12" id="KW-1185">Reference proteome</keyword>
<dbReference type="PANTHER" id="PTHR21666">
    <property type="entry name" value="PEPTIDASE-RELATED"/>
    <property type="match status" value="1"/>
</dbReference>
<dbReference type="InterPro" id="IPR045834">
    <property type="entry name" value="Csd3_N2"/>
</dbReference>
<evidence type="ECO:0000313" key="12">
    <source>
        <dbReference type="Proteomes" id="UP001161409"/>
    </source>
</evidence>
<dbReference type="InterPro" id="IPR016047">
    <property type="entry name" value="M23ase_b-sheet_dom"/>
</dbReference>
<dbReference type="InterPro" id="IPR011055">
    <property type="entry name" value="Dup_hybrid_motif"/>
</dbReference>
<evidence type="ECO:0000256" key="5">
    <source>
        <dbReference type="ARBA" id="ARBA00022801"/>
    </source>
</evidence>